<dbReference type="EMBL" id="JBHUOM010000035">
    <property type="protein sequence ID" value="MFD2937527.1"/>
    <property type="molecule type" value="Genomic_DNA"/>
</dbReference>
<reference evidence="4" key="1">
    <citation type="journal article" date="2019" name="Int. J. Syst. Evol. Microbiol.">
        <title>The Global Catalogue of Microorganisms (GCM) 10K type strain sequencing project: providing services to taxonomists for standard genome sequencing and annotation.</title>
        <authorList>
            <consortium name="The Broad Institute Genomics Platform"/>
            <consortium name="The Broad Institute Genome Sequencing Center for Infectious Disease"/>
            <person name="Wu L."/>
            <person name="Ma J."/>
        </authorList>
    </citation>
    <scope>NUCLEOTIDE SEQUENCE [LARGE SCALE GENOMIC DNA]</scope>
    <source>
        <strain evidence="4">KCTC 52490</strain>
    </source>
</reference>
<sequence length="359" mass="37477">MPQRAIPFMYFRGGSSKGLFVNADDLPTDPAERDRLILGAMEGVGSGDPRQIDGLGGGTSLTSKVAVVSRSKRPDSDLDYLFLQVVVGKGHISAGQNCGNILAGVLPFAIESGLFPASEPITTARIYMVNTGGRCEVMVQTPNGQMDYAGLAKVDGVPGTAAPILCNYLDIAGSSCGALLPTGNVLDRVEGTAVTCIDNGMPEVVLRAADFGLTGYETPAELEANDGLRHRLERIRLAAGPLMNLSDVSSKTVPKICLIAPPRQGGMVSTRTFIPHTVHEAIGVLGAISTATACLLPGSVAEGIAVLPSTSTAGYSVEHPTGEFTVQLEFTLQNDTMQVGKSGVIRTARLLSRGEVLVP</sequence>
<proteinExistence type="inferred from homology"/>
<protein>
    <submittedName>
        <fullName evidence="3">4-oxalomesaconate tautomerase</fullName>
        <ecNumber evidence="3">5.3.2.8</ecNumber>
    </submittedName>
</protein>
<dbReference type="Gene3D" id="3.10.310.10">
    <property type="entry name" value="Diaminopimelate Epimerase, Chain A, domain 1"/>
    <property type="match status" value="2"/>
</dbReference>
<organism evidence="3 4">
    <name type="scientific">Spirosoma flavum</name>
    <dbReference type="NCBI Taxonomy" id="2048557"/>
    <lineage>
        <taxon>Bacteria</taxon>
        <taxon>Pseudomonadati</taxon>
        <taxon>Bacteroidota</taxon>
        <taxon>Cytophagia</taxon>
        <taxon>Cytophagales</taxon>
        <taxon>Cytophagaceae</taxon>
        <taxon>Spirosoma</taxon>
    </lineage>
</organism>
<dbReference type="Proteomes" id="UP001597512">
    <property type="component" value="Unassembled WGS sequence"/>
</dbReference>
<comment type="caution">
    <text evidence="3">The sequence shown here is derived from an EMBL/GenBank/DDBJ whole genome shotgun (WGS) entry which is preliminary data.</text>
</comment>
<comment type="similarity">
    <text evidence="1">Belongs to the PrpF family.</text>
</comment>
<name>A0ABW6ASU1_9BACT</name>
<evidence type="ECO:0000256" key="2">
    <source>
        <dbReference type="ARBA" id="ARBA00023235"/>
    </source>
</evidence>
<dbReference type="NCBIfam" id="NF033377">
    <property type="entry name" value="OMA_tautomer"/>
    <property type="match status" value="1"/>
</dbReference>
<dbReference type="PANTHER" id="PTHR43709:SF3">
    <property type="entry name" value="ISOMERASE YBHH-RELATED"/>
    <property type="match status" value="1"/>
</dbReference>
<dbReference type="InterPro" id="IPR007400">
    <property type="entry name" value="PrpF-like"/>
</dbReference>
<dbReference type="PANTHER" id="PTHR43709">
    <property type="entry name" value="ACONITATE ISOMERASE-RELATED"/>
    <property type="match status" value="1"/>
</dbReference>
<keyword evidence="4" id="KW-1185">Reference proteome</keyword>
<dbReference type="SUPFAM" id="SSF54506">
    <property type="entry name" value="Diaminopimelate epimerase-like"/>
    <property type="match status" value="2"/>
</dbReference>
<gene>
    <name evidence="3" type="ORF">ACFS25_27385</name>
</gene>
<evidence type="ECO:0000256" key="1">
    <source>
        <dbReference type="ARBA" id="ARBA00007673"/>
    </source>
</evidence>
<dbReference type="GO" id="GO:0016853">
    <property type="term" value="F:isomerase activity"/>
    <property type="evidence" value="ECO:0007669"/>
    <property type="project" value="UniProtKB-KW"/>
</dbReference>
<keyword evidence="2 3" id="KW-0413">Isomerase</keyword>
<evidence type="ECO:0000313" key="4">
    <source>
        <dbReference type="Proteomes" id="UP001597512"/>
    </source>
</evidence>
<dbReference type="Pfam" id="PF04303">
    <property type="entry name" value="PrpF"/>
    <property type="match status" value="1"/>
</dbReference>
<accession>A0ABW6ASU1</accession>
<dbReference type="InterPro" id="IPR047687">
    <property type="entry name" value="OMA_tautomer-like"/>
</dbReference>
<dbReference type="EC" id="5.3.2.8" evidence="3"/>
<evidence type="ECO:0000313" key="3">
    <source>
        <dbReference type="EMBL" id="MFD2937527.1"/>
    </source>
</evidence>
<dbReference type="RefSeq" id="WP_381507690.1">
    <property type="nucleotide sequence ID" value="NZ_JBHUOM010000035.1"/>
</dbReference>